<dbReference type="Proteomes" id="UP000005532">
    <property type="component" value="Unassembled WGS sequence"/>
</dbReference>
<feature type="chain" id="PRO_5002955452" description="TPM domain-containing protein" evidence="3">
    <location>
        <begin position="27"/>
        <end position="263"/>
    </location>
</feature>
<reference evidence="5 6" key="1">
    <citation type="journal article" date="2010" name="Vet. Microbiol.">
        <title>Production of haemolysins by strains of the Actinobacillus minor/porcitonsillarum complex.</title>
        <authorList>
            <person name="Arya G."/>
            <person name="Niven D.F."/>
        </authorList>
    </citation>
    <scope>NUCLEOTIDE SEQUENCE [LARGE SCALE GENOMIC DNA]</scope>
    <source>
        <strain evidence="5 6">NM305</strain>
    </source>
</reference>
<feature type="signal peptide" evidence="3">
    <location>
        <begin position="1"/>
        <end position="26"/>
    </location>
</feature>
<dbReference type="PANTHER" id="PTHR30373">
    <property type="entry name" value="UPF0603 PROTEIN YGCG"/>
    <property type="match status" value="1"/>
</dbReference>
<feature type="transmembrane region" description="Helical" evidence="2">
    <location>
        <begin position="188"/>
        <end position="205"/>
    </location>
</feature>
<protein>
    <recommendedName>
        <fullName evidence="4">TPM domain-containing protein</fullName>
    </recommendedName>
</protein>
<gene>
    <name evidence="5" type="ORF">AM305_10836</name>
</gene>
<proteinExistence type="predicted"/>
<feature type="region of interest" description="Disordered" evidence="1">
    <location>
        <begin position="244"/>
        <end position="263"/>
    </location>
</feature>
<sequence>MISKITQLFNRLFIVLFAFMSINALAADKYPAAPNPFYYVTDYTKTLTQQEWRTLEDALIANRAKTSSQIIVAIIPSTEGEAIASYATNLFNKWGIGRTKNNENNGVLLLIAKNDRKLFIATGRGIEGALPDAIASSIIRNNITPYFKQDRYAEGIASGLSAIMAAINGEYAAYDSYGENETEAFEDIDGLLFFLVMGIVIFLIFRPRGSDRYISPSAAEQLGRVIINSRRNGGFGGGFGGSRGSGDSFGGGSSGGGGAGGSW</sequence>
<evidence type="ECO:0000256" key="2">
    <source>
        <dbReference type="SAM" id="Phobius"/>
    </source>
</evidence>
<keyword evidence="2" id="KW-1133">Transmembrane helix</keyword>
<dbReference type="OrthoDB" id="9810918at2"/>
<dbReference type="Gene3D" id="3.10.310.50">
    <property type="match status" value="1"/>
</dbReference>
<comment type="caution">
    <text evidence="5">The sequence shown here is derived from an EMBL/GenBank/DDBJ whole genome shotgun (WGS) entry which is preliminary data.</text>
</comment>
<evidence type="ECO:0000259" key="4">
    <source>
        <dbReference type="Pfam" id="PF04536"/>
    </source>
</evidence>
<evidence type="ECO:0000256" key="1">
    <source>
        <dbReference type="SAM" id="MobiDB-lite"/>
    </source>
</evidence>
<keyword evidence="3" id="KW-0732">Signal</keyword>
<dbReference type="InterPro" id="IPR007621">
    <property type="entry name" value="TPM_dom"/>
</dbReference>
<keyword evidence="2" id="KW-0812">Transmembrane</keyword>
<dbReference type="Pfam" id="PF04536">
    <property type="entry name" value="TPM_phosphatase"/>
    <property type="match status" value="1"/>
</dbReference>
<dbReference type="eggNOG" id="COG1512">
    <property type="taxonomic scope" value="Bacteria"/>
</dbReference>
<name>C5S2R4_9PAST</name>
<accession>C5S2R4</accession>
<evidence type="ECO:0000313" key="5">
    <source>
        <dbReference type="EMBL" id="EER46839.1"/>
    </source>
</evidence>
<evidence type="ECO:0000313" key="6">
    <source>
        <dbReference type="Proteomes" id="UP000005532"/>
    </source>
</evidence>
<feature type="domain" description="TPM" evidence="4">
    <location>
        <begin position="40"/>
        <end position="165"/>
    </location>
</feature>
<organism evidence="5 6">
    <name type="scientific">Actinobacillus minor NM305</name>
    <dbReference type="NCBI Taxonomy" id="637911"/>
    <lineage>
        <taxon>Bacteria</taxon>
        <taxon>Pseudomonadati</taxon>
        <taxon>Pseudomonadota</taxon>
        <taxon>Gammaproteobacteria</taxon>
        <taxon>Pasteurellales</taxon>
        <taxon>Pasteurellaceae</taxon>
        <taxon>Actinobacillus</taxon>
    </lineage>
</organism>
<dbReference type="AlphaFoldDB" id="C5S2R4"/>
<dbReference type="PANTHER" id="PTHR30373:SF2">
    <property type="entry name" value="UPF0603 PROTEIN YGCG"/>
    <property type="match status" value="1"/>
</dbReference>
<evidence type="ECO:0000256" key="3">
    <source>
        <dbReference type="SAM" id="SignalP"/>
    </source>
</evidence>
<dbReference type="EMBL" id="ACQL01000100">
    <property type="protein sequence ID" value="EER46839.1"/>
    <property type="molecule type" value="Genomic_DNA"/>
</dbReference>
<keyword evidence="2" id="KW-0472">Membrane</keyword>